<dbReference type="InterPro" id="IPR052354">
    <property type="entry name" value="Cell_Wall_Dynamics_Protein"/>
</dbReference>
<feature type="domain" description="SH3b" evidence="1">
    <location>
        <begin position="63"/>
        <end position="133"/>
    </location>
</feature>
<dbReference type="Gene3D" id="1.10.530.10">
    <property type="match status" value="1"/>
</dbReference>
<dbReference type="PROSITE" id="PS51781">
    <property type="entry name" value="SH3B"/>
    <property type="match status" value="3"/>
</dbReference>
<name>A0A398B1B4_9BACI</name>
<reference evidence="2 3" key="1">
    <citation type="submission" date="2018-08" db="EMBL/GenBank/DDBJ databases">
        <title>Bacillus jemisoniae sp. nov., Bacillus chryseoplanitiae sp. nov., Bacillus resnikiae sp. nov., and Bacillus frankliniae sp. nov., isolated from Viking spacecraft and associated surfaces.</title>
        <authorList>
            <person name="Seuylemezian A."/>
            <person name="Vaishampayan P."/>
        </authorList>
    </citation>
    <scope>NUCLEOTIDE SEQUENCE [LARGE SCALE GENOMIC DNA]</scope>
    <source>
        <strain evidence="2 3">JJ-247</strain>
    </source>
</reference>
<dbReference type="PANTHER" id="PTHR34408">
    <property type="entry name" value="FAMILY PROTEIN, PUTATIVE-RELATED"/>
    <property type="match status" value="1"/>
</dbReference>
<accession>A0A398B1B4</accession>
<evidence type="ECO:0000259" key="1">
    <source>
        <dbReference type="PROSITE" id="PS51781"/>
    </source>
</evidence>
<dbReference type="GO" id="GO:0004040">
    <property type="term" value="F:amidase activity"/>
    <property type="evidence" value="ECO:0007669"/>
    <property type="project" value="InterPro"/>
</dbReference>
<organism evidence="2 3">
    <name type="scientific">Mesobacillus zeae</name>
    <dbReference type="NCBI Taxonomy" id="1917180"/>
    <lineage>
        <taxon>Bacteria</taxon>
        <taxon>Bacillati</taxon>
        <taxon>Bacillota</taxon>
        <taxon>Bacilli</taxon>
        <taxon>Bacillales</taxon>
        <taxon>Bacillaceae</taxon>
        <taxon>Mesobacillus</taxon>
    </lineage>
</organism>
<sequence>MRTGASTSYSVVMTVPQGKKVTATEKVGSWYKVSYTYSSNGSSVTKSGWMSSDFLAFATTKFTKTTYKTTDNLNLRTGPGTSYKTIMTIPLGKIVSSSERMGSWYKVAYTYTLNGTSVTKYGWVNGSYLKAYDRYSTITGSYYFTNKTASLFPTPDTKGTAAFQLPSNNGFYTTQKVTNRYGETLFKVTYQGKTVYLKSADSTRYYAQTITKTGYKATADTYLYSSYGNAYTKLVKIPKDAVLYTTYKVGNWYKFTYGGKTGYAKSSSFTKYSAPTLPPSVTETAVSGKTFLTTSGLNLRKSYSTDSEILTTVPNSTFVFPTAVTSNGWYKINYSGKTGYLFGDYLLQVVTGDPMHRNGYQFIDLRKPSKVTATQINNYIDGYIAKYGNISVLKGKGQAFIDAGNKYGVNSLYLAANAIHESAYGTSNLSLGKYNLFGFGAYDATPFIAAYRFATVDQCIAYIAQEIKATYHNPSNWKYKGAYLGFSTKTVATNTRVDAKSGGMNFYYASDPKWGQKIASHMENILPYNKADYDSATPNTVVPSYPARPAGYDRFPAGIVAGAKQNLYLTSQKGSTTTVKTIGAGTTFTLLEKHNDFWVKIRVSGVDYWTNSIKFDRYSQYIAVKNLGRVTVDALNVRPTASTALAPIGKLYLNEYAHLKLDSTGKPIMDSTGGWYKVKLANGTEGWVSKTYIVQELK</sequence>
<proteinExistence type="predicted"/>
<gene>
    <name evidence="2" type="ORF">D1970_21060</name>
</gene>
<dbReference type="OrthoDB" id="9816557at2"/>
<protein>
    <submittedName>
        <fullName evidence="2">Peptide-binding protein</fullName>
    </submittedName>
</protein>
<evidence type="ECO:0000313" key="2">
    <source>
        <dbReference type="EMBL" id="RID81750.1"/>
    </source>
</evidence>
<dbReference type="Gene3D" id="2.30.30.40">
    <property type="entry name" value="SH3 Domains"/>
    <property type="match status" value="5"/>
</dbReference>
<dbReference type="SMART" id="SM00287">
    <property type="entry name" value="SH3b"/>
    <property type="match status" value="6"/>
</dbReference>
<dbReference type="InterPro" id="IPR002901">
    <property type="entry name" value="MGlyc_endo_b_GlcNAc-like_dom"/>
</dbReference>
<feature type="domain" description="SH3b" evidence="1">
    <location>
        <begin position="1"/>
        <end position="59"/>
    </location>
</feature>
<comment type="caution">
    <text evidence="2">The sequence shown here is derived from an EMBL/GenBank/DDBJ whole genome shotgun (WGS) entry which is preliminary data.</text>
</comment>
<dbReference type="PANTHER" id="PTHR34408:SF1">
    <property type="entry name" value="GLYCOSYL HYDROLASE FAMILY 19 DOMAIN-CONTAINING PROTEIN HI_1415"/>
    <property type="match status" value="1"/>
</dbReference>
<keyword evidence="3" id="KW-1185">Reference proteome</keyword>
<evidence type="ECO:0000313" key="3">
    <source>
        <dbReference type="Proteomes" id="UP000265816"/>
    </source>
</evidence>
<dbReference type="InterPro" id="IPR003646">
    <property type="entry name" value="SH3-like_bac-type"/>
</dbReference>
<dbReference type="EMBL" id="QWVT01000049">
    <property type="protein sequence ID" value="RID81750.1"/>
    <property type="molecule type" value="Genomic_DNA"/>
</dbReference>
<dbReference type="Proteomes" id="UP000265816">
    <property type="component" value="Unassembled WGS sequence"/>
</dbReference>
<dbReference type="AlphaFoldDB" id="A0A398B1B4"/>
<dbReference type="Pfam" id="PF01832">
    <property type="entry name" value="Glucosaminidase"/>
    <property type="match status" value="1"/>
</dbReference>
<dbReference type="SMART" id="SM00047">
    <property type="entry name" value="LYZ2"/>
    <property type="match status" value="1"/>
</dbReference>
<dbReference type="Pfam" id="PF08239">
    <property type="entry name" value="SH3_3"/>
    <property type="match status" value="4"/>
</dbReference>
<feature type="domain" description="SH3b" evidence="1">
    <location>
        <begin position="282"/>
        <end position="350"/>
    </location>
</feature>